<feature type="signal peptide" evidence="2">
    <location>
        <begin position="1"/>
        <end position="20"/>
    </location>
</feature>
<evidence type="ECO:0000313" key="4">
    <source>
        <dbReference type="Proteomes" id="UP001597480"/>
    </source>
</evidence>
<organism evidence="3 4">
    <name type="scientific">Flavobacterium suzhouense</name>
    <dbReference type="NCBI Taxonomy" id="1529638"/>
    <lineage>
        <taxon>Bacteria</taxon>
        <taxon>Pseudomonadati</taxon>
        <taxon>Bacteroidota</taxon>
        <taxon>Flavobacteriia</taxon>
        <taxon>Flavobacteriales</taxon>
        <taxon>Flavobacteriaceae</taxon>
        <taxon>Flavobacterium</taxon>
    </lineage>
</organism>
<gene>
    <name evidence="3" type="ORF">ACFSR3_10315</name>
</gene>
<protein>
    <submittedName>
        <fullName evidence="3">Uncharacterized protein</fullName>
    </submittedName>
</protein>
<evidence type="ECO:0000313" key="3">
    <source>
        <dbReference type="EMBL" id="MFD2602449.1"/>
    </source>
</evidence>
<dbReference type="RefSeq" id="WP_379820890.1">
    <property type="nucleotide sequence ID" value="NZ_JBHUMD010000024.1"/>
</dbReference>
<evidence type="ECO:0000256" key="2">
    <source>
        <dbReference type="SAM" id="SignalP"/>
    </source>
</evidence>
<dbReference type="Proteomes" id="UP001597480">
    <property type="component" value="Unassembled WGS sequence"/>
</dbReference>
<keyword evidence="2" id="KW-0732">Signal</keyword>
<feature type="chain" id="PRO_5045458757" evidence="2">
    <location>
        <begin position="21"/>
        <end position="278"/>
    </location>
</feature>
<accession>A0ABW5NUC2</accession>
<dbReference type="EMBL" id="JBHUMD010000024">
    <property type="protein sequence ID" value="MFD2602449.1"/>
    <property type="molecule type" value="Genomic_DNA"/>
</dbReference>
<evidence type="ECO:0000256" key="1">
    <source>
        <dbReference type="SAM" id="MobiDB-lite"/>
    </source>
</evidence>
<keyword evidence="4" id="KW-1185">Reference proteome</keyword>
<name>A0ABW5NUC2_9FLAO</name>
<comment type="caution">
    <text evidence="3">The sequence shown here is derived from an EMBL/GenBank/DDBJ whole genome shotgun (WGS) entry which is preliminary data.</text>
</comment>
<feature type="region of interest" description="Disordered" evidence="1">
    <location>
        <begin position="30"/>
        <end position="55"/>
    </location>
</feature>
<feature type="compositionally biased region" description="Low complexity" evidence="1">
    <location>
        <begin position="37"/>
        <end position="51"/>
    </location>
</feature>
<reference evidence="4" key="1">
    <citation type="journal article" date="2019" name="Int. J. Syst. Evol. Microbiol.">
        <title>The Global Catalogue of Microorganisms (GCM) 10K type strain sequencing project: providing services to taxonomists for standard genome sequencing and annotation.</title>
        <authorList>
            <consortium name="The Broad Institute Genomics Platform"/>
            <consortium name="The Broad Institute Genome Sequencing Center for Infectious Disease"/>
            <person name="Wu L."/>
            <person name="Ma J."/>
        </authorList>
    </citation>
    <scope>NUCLEOTIDE SEQUENCE [LARGE SCALE GENOMIC DNA]</scope>
    <source>
        <strain evidence="4">KCTC 42107</strain>
    </source>
</reference>
<proteinExistence type="predicted"/>
<sequence>MKRIAIYCLCLCFLPFTAIAQNKLDKSKKELSEKKQSSNNSRTSSSSSSSFDSDEDTGELAEAALFVFQYTVGAAWVGLVGQYENEDHLHNALTKHPYYFQAHGNYFNDEIIDTPATGFRIDLKDKFIYSNSSLFGNHLDAKIRPSRYFYLKADYYQLLEMPLQDDTNNLSLFYFNFAYDRIRFERFNLGWTLGASYVGSGVDKGGFSYGLNAEYFLNKPLSFSAAAKWSHINGYPVNAYEAEASVHRKNMFITLGVEHLKIASPTYTFATVGAGIYF</sequence>